<protein>
    <recommendedName>
        <fullName evidence="7">Dehydrogenase/reductase SDR family protein 7-like</fullName>
    </recommendedName>
</protein>
<evidence type="ECO:0000256" key="4">
    <source>
        <dbReference type="SAM" id="Phobius"/>
    </source>
</evidence>
<evidence type="ECO:0000313" key="6">
    <source>
        <dbReference type="Proteomes" id="UP000005408"/>
    </source>
</evidence>
<sequence length="309" mass="33896">MSWEKILTIIGCPLGLLYILKIILSHRKKQNLKGKVVLITGANSGLGKACAVAFHQAGCKVILAGRNKGELDKVREEITKKQVPGSFSPEILLMDLMNYSNMRETVSKGLKLFGQVDILINNAGISYRGEISSTQIQVDERLMAVNYFGQIALIKEILPHMKEQGGGSIVGVSSVQGKIAIPYRSAYAASKHAFQAFCDTLRAEVSSDNIHVCVVSPGYIQTNLSQNAVCGDGSTYNKMDSTTASGMKPSFVAHKILQAVKYREDDIVLAPLLHKLVILIRTFFPSLFFLVMNLRAKSGKKEFSKLKKS</sequence>
<dbReference type="Proteomes" id="UP000005408">
    <property type="component" value="Unassembled WGS sequence"/>
</dbReference>
<comment type="similarity">
    <text evidence="1 3">Belongs to the short-chain dehydrogenases/reductases (SDR) family.</text>
</comment>
<dbReference type="Gene3D" id="3.40.50.720">
    <property type="entry name" value="NAD(P)-binding Rossmann-like Domain"/>
    <property type="match status" value="1"/>
</dbReference>
<proteinExistence type="inferred from homology"/>
<dbReference type="Pfam" id="PF00106">
    <property type="entry name" value="adh_short"/>
    <property type="match status" value="1"/>
</dbReference>
<dbReference type="EnsemblMetazoa" id="G1247.4">
    <property type="protein sequence ID" value="G1247.4:cds"/>
    <property type="gene ID" value="G1247"/>
</dbReference>
<dbReference type="PANTHER" id="PTHR44196:SF1">
    <property type="entry name" value="DEHYDROGENASE_REDUCTASE SDR FAMILY MEMBER 7B"/>
    <property type="match status" value="1"/>
</dbReference>
<evidence type="ECO:0000256" key="2">
    <source>
        <dbReference type="ARBA" id="ARBA00023002"/>
    </source>
</evidence>
<keyword evidence="4" id="KW-0812">Transmembrane</keyword>
<dbReference type="EnsemblMetazoa" id="G1247.2">
    <property type="protein sequence ID" value="G1247.2:cds"/>
    <property type="gene ID" value="G1247"/>
</dbReference>
<evidence type="ECO:0000256" key="3">
    <source>
        <dbReference type="RuleBase" id="RU000363"/>
    </source>
</evidence>
<accession>A0A8W8I5H9</accession>
<dbReference type="GO" id="GO:0016020">
    <property type="term" value="C:membrane"/>
    <property type="evidence" value="ECO:0007669"/>
    <property type="project" value="TreeGrafter"/>
</dbReference>
<dbReference type="InterPro" id="IPR002347">
    <property type="entry name" value="SDR_fam"/>
</dbReference>
<evidence type="ECO:0008006" key="7">
    <source>
        <dbReference type="Google" id="ProtNLM"/>
    </source>
</evidence>
<dbReference type="PANTHER" id="PTHR44196">
    <property type="entry name" value="DEHYDROGENASE/REDUCTASE SDR FAMILY MEMBER 7B"/>
    <property type="match status" value="1"/>
</dbReference>
<evidence type="ECO:0000256" key="1">
    <source>
        <dbReference type="ARBA" id="ARBA00006484"/>
    </source>
</evidence>
<reference evidence="5" key="1">
    <citation type="submission" date="2022-08" db="UniProtKB">
        <authorList>
            <consortium name="EnsemblMetazoa"/>
        </authorList>
    </citation>
    <scope>IDENTIFICATION</scope>
    <source>
        <strain evidence="5">05x7-T-G4-1.051#20</strain>
    </source>
</reference>
<dbReference type="InterPro" id="IPR036291">
    <property type="entry name" value="NAD(P)-bd_dom_sf"/>
</dbReference>
<dbReference type="NCBIfam" id="NF004825">
    <property type="entry name" value="PRK06181.1"/>
    <property type="match status" value="1"/>
</dbReference>
<dbReference type="EnsemblMetazoa" id="G1247.1">
    <property type="protein sequence ID" value="G1247.1:cds"/>
    <property type="gene ID" value="G1247"/>
</dbReference>
<keyword evidence="4" id="KW-1133">Transmembrane helix</keyword>
<dbReference type="PRINTS" id="PR00080">
    <property type="entry name" value="SDRFAMILY"/>
</dbReference>
<evidence type="ECO:0000313" key="5">
    <source>
        <dbReference type="EnsemblMetazoa" id="G1247.2:cds"/>
    </source>
</evidence>
<dbReference type="PRINTS" id="PR00081">
    <property type="entry name" value="GDHRDH"/>
</dbReference>
<dbReference type="SUPFAM" id="SSF51735">
    <property type="entry name" value="NAD(P)-binding Rossmann-fold domains"/>
    <property type="match status" value="1"/>
</dbReference>
<dbReference type="OrthoDB" id="5307821at2759"/>
<dbReference type="AlphaFoldDB" id="A0A8W8I5H9"/>
<keyword evidence="4" id="KW-0472">Membrane</keyword>
<keyword evidence="2" id="KW-0560">Oxidoreductase</keyword>
<dbReference type="CDD" id="cd05332">
    <property type="entry name" value="11beta-HSD1_like_SDR_c"/>
    <property type="match status" value="1"/>
</dbReference>
<dbReference type="OMA" id="YFWIMAK"/>
<dbReference type="GO" id="GO:0016491">
    <property type="term" value="F:oxidoreductase activity"/>
    <property type="evidence" value="ECO:0007669"/>
    <property type="project" value="UniProtKB-KW"/>
</dbReference>
<feature type="transmembrane region" description="Helical" evidence="4">
    <location>
        <begin position="6"/>
        <end position="24"/>
    </location>
</feature>
<name>A0A8W8I5H9_MAGGI</name>
<keyword evidence="6" id="KW-1185">Reference proteome</keyword>
<dbReference type="EnsemblMetazoa" id="G1247.5">
    <property type="protein sequence ID" value="G1247.5:cds"/>
    <property type="gene ID" value="G1247"/>
</dbReference>
<organism evidence="5 6">
    <name type="scientific">Magallana gigas</name>
    <name type="common">Pacific oyster</name>
    <name type="synonym">Crassostrea gigas</name>
    <dbReference type="NCBI Taxonomy" id="29159"/>
    <lineage>
        <taxon>Eukaryota</taxon>
        <taxon>Metazoa</taxon>
        <taxon>Spiralia</taxon>
        <taxon>Lophotrochozoa</taxon>
        <taxon>Mollusca</taxon>
        <taxon>Bivalvia</taxon>
        <taxon>Autobranchia</taxon>
        <taxon>Pteriomorphia</taxon>
        <taxon>Ostreida</taxon>
        <taxon>Ostreoidea</taxon>
        <taxon>Ostreidae</taxon>
        <taxon>Magallana</taxon>
    </lineage>
</organism>